<dbReference type="PROSITE" id="PS51503">
    <property type="entry name" value="HIG1"/>
    <property type="match status" value="1"/>
</dbReference>
<feature type="domain" description="HIG1" evidence="5">
    <location>
        <begin position="1"/>
        <end position="65"/>
    </location>
</feature>
<feature type="transmembrane region" description="Helical" evidence="4">
    <location>
        <begin position="6"/>
        <end position="29"/>
    </location>
</feature>
<dbReference type="AlphaFoldDB" id="A0A3N2R5K0"/>
<keyword evidence="3 4" id="KW-0472">Membrane</keyword>
<reference evidence="6 7" key="1">
    <citation type="submission" date="2018-10" db="EMBL/GenBank/DDBJ databases">
        <title>Histidinibacterium lentulum gen. nov., sp. nov., a marine bacterium from the culture broth of Picochlorum sp. 122.</title>
        <authorList>
            <person name="Wang G."/>
        </authorList>
    </citation>
    <scope>NUCLEOTIDE SEQUENCE [LARGE SCALE GENOMIC DNA]</scope>
    <source>
        <strain evidence="6 7">B17</strain>
    </source>
</reference>
<sequence>MASDPLFLVAAAAVLGVAVILLMGIGNFGKGGDPKTANKLMRWRIIGQAVAVALILLFVLVRRGG</sequence>
<organism evidence="6 7">
    <name type="scientific">Histidinibacterium lentulum</name>
    <dbReference type="NCBI Taxonomy" id="2480588"/>
    <lineage>
        <taxon>Bacteria</taxon>
        <taxon>Pseudomonadati</taxon>
        <taxon>Pseudomonadota</taxon>
        <taxon>Alphaproteobacteria</taxon>
        <taxon>Rhodobacterales</taxon>
        <taxon>Paracoccaceae</taxon>
        <taxon>Histidinibacterium</taxon>
    </lineage>
</organism>
<comment type="caution">
    <text evidence="6">The sequence shown here is derived from an EMBL/GenBank/DDBJ whole genome shotgun (WGS) entry which is preliminary data.</text>
</comment>
<proteinExistence type="predicted"/>
<dbReference type="Pfam" id="PF04588">
    <property type="entry name" value="HIG_1_N"/>
    <property type="match status" value="1"/>
</dbReference>
<dbReference type="InterPro" id="IPR007667">
    <property type="entry name" value="Hypoxia_induced_domain"/>
</dbReference>
<gene>
    <name evidence="6" type="ORF">EAT49_10195</name>
</gene>
<dbReference type="EMBL" id="RDRB01000004">
    <property type="protein sequence ID" value="ROU02683.1"/>
    <property type="molecule type" value="Genomic_DNA"/>
</dbReference>
<dbReference type="RefSeq" id="WP_123642204.1">
    <property type="nucleotide sequence ID" value="NZ_ML119084.1"/>
</dbReference>
<name>A0A3N2R5K0_9RHOB</name>
<dbReference type="Proteomes" id="UP000268016">
    <property type="component" value="Unassembled WGS sequence"/>
</dbReference>
<protein>
    <submittedName>
        <fullName evidence="6">Twin transmembrane helix small protein</fullName>
    </submittedName>
</protein>
<evidence type="ECO:0000313" key="7">
    <source>
        <dbReference type="Proteomes" id="UP000268016"/>
    </source>
</evidence>
<dbReference type="NCBIfam" id="NF033233">
    <property type="entry name" value="twin_helix"/>
    <property type="match status" value="1"/>
</dbReference>
<evidence type="ECO:0000256" key="3">
    <source>
        <dbReference type="ARBA" id="ARBA00023136"/>
    </source>
</evidence>
<keyword evidence="7" id="KW-1185">Reference proteome</keyword>
<keyword evidence="2 4" id="KW-1133">Transmembrane helix</keyword>
<evidence type="ECO:0000256" key="1">
    <source>
        <dbReference type="ARBA" id="ARBA00022692"/>
    </source>
</evidence>
<dbReference type="Gene3D" id="6.10.140.1320">
    <property type="match status" value="1"/>
</dbReference>
<evidence type="ECO:0000256" key="2">
    <source>
        <dbReference type="ARBA" id="ARBA00022989"/>
    </source>
</evidence>
<keyword evidence="1 4" id="KW-0812">Transmembrane</keyword>
<evidence type="ECO:0000313" key="6">
    <source>
        <dbReference type="EMBL" id="ROU02683.1"/>
    </source>
</evidence>
<accession>A0A3N2R5K0</accession>
<evidence type="ECO:0000259" key="5">
    <source>
        <dbReference type="PROSITE" id="PS51503"/>
    </source>
</evidence>
<evidence type="ECO:0000256" key="4">
    <source>
        <dbReference type="SAM" id="Phobius"/>
    </source>
</evidence>
<feature type="transmembrane region" description="Helical" evidence="4">
    <location>
        <begin position="41"/>
        <end position="61"/>
    </location>
</feature>